<feature type="repeat" description="TPR" evidence="4">
    <location>
        <begin position="672"/>
        <end position="705"/>
    </location>
</feature>
<dbReference type="InterPro" id="IPR011990">
    <property type="entry name" value="TPR-like_helical_dom_sf"/>
</dbReference>
<accession>A0ABW8WGZ6</accession>
<dbReference type="PANTHER" id="PTHR45954">
    <property type="entry name" value="LD33695P"/>
    <property type="match status" value="1"/>
</dbReference>
<feature type="repeat" description="TPR" evidence="4">
    <location>
        <begin position="712"/>
        <end position="745"/>
    </location>
</feature>
<proteinExistence type="predicted"/>
<dbReference type="InterPro" id="IPR052386">
    <property type="entry name" value="GPSM"/>
</dbReference>
<dbReference type="RefSeq" id="WP_082051804.1">
    <property type="nucleotide sequence ID" value="NZ_JBFQGM010000002.1"/>
</dbReference>
<evidence type="ECO:0000256" key="4">
    <source>
        <dbReference type="PROSITE-ProRule" id="PRU00339"/>
    </source>
</evidence>
<name>A0ABW8WGZ6_9CYAN</name>
<comment type="caution">
    <text evidence="7">The sequence shown here is derived from an EMBL/GenBank/DDBJ whole genome shotgun (WGS) entry which is preliminary data.</text>
</comment>
<dbReference type="SUPFAM" id="SSF52540">
    <property type="entry name" value="P-loop containing nucleoside triphosphate hydrolases"/>
    <property type="match status" value="1"/>
</dbReference>
<dbReference type="Proteomes" id="UP001628874">
    <property type="component" value="Unassembled WGS sequence"/>
</dbReference>
<dbReference type="SUPFAM" id="SSF48452">
    <property type="entry name" value="TPR-like"/>
    <property type="match status" value="2"/>
</dbReference>
<dbReference type="InterPro" id="IPR019734">
    <property type="entry name" value="TPR_rpt"/>
</dbReference>
<feature type="domain" description="NB-ARC" evidence="5">
    <location>
        <begin position="228"/>
        <end position="364"/>
    </location>
</feature>
<dbReference type="Pfam" id="PF13374">
    <property type="entry name" value="TPR_10"/>
    <property type="match status" value="1"/>
</dbReference>
<feature type="repeat" description="TPR" evidence="4">
    <location>
        <begin position="632"/>
        <end position="665"/>
    </location>
</feature>
<feature type="domain" description="CHAT" evidence="6">
    <location>
        <begin position="25"/>
        <end position="154"/>
    </location>
</feature>
<keyword evidence="8" id="KW-1185">Reference proteome</keyword>
<evidence type="ECO:0000313" key="7">
    <source>
        <dbReference type="EMBL" id="MFL9460289.1"/>
    </source>
</evidence>
<dbReference type="InterPro" id="IPR002182">
    <property type="entry name" value="NB-ARC"/>
</dbReference>
<dbReference type="Pfam" id="PF12770">
    <property type="entry name" value="CHAT"/>
    <property type="match status" value="1"/>
</dbReference>
<organism evidence="7 8">
    <name type="scientific">Scytonema tolypothrichoides VB-61278_2</name>
    <dbReference type="NCBI Taxonomy" id="3232314"/>
    <lineage>
        <taxon>Bacteria</taxon>
        <taxon>Bacillati</taxon>
        <taxon>Cyanobacteriota</taxon>
        <taxon>Cyanophyceae</taxon>
        <taxon>Nostocales</taxon>
        <taxon>Scytonemataceae</taxon>
        <taxon>Scytonema</taxon>
    </lineage>
</organism>
<sequence length="958" mass="109351">MSHSPRIKTILILAAIPHGLRLDKEIRSIEEAIRRAAKRDVFEIKIRTAVRPQDIRRALAEEKPQIVHFCGHGLEDGSLLLEDDSGENKSVLAEGLASLFQLHTDYVECVLLNACHSAKPASAISKHINYAIGMNQPIGDKAALVFATGFYDGLGYATSDNIDVYQRAFEEGKVAIQLEHLCEEQTPVLQKKQRELVKAHSSNSSATSTEVLKAGNPHKTLAYWQGRTTELQQLEQWLHDKNITLIGIEGIGGTGKSTLASKIYEETKGFPKRFWADVGSGDVFSDLAYQVLNYFGYPIPERESQLIEALIKCLQSGDYLFIVDNLESLLRSDGQWHSQFYEDFFKAWVECGSRSTVIVTTRERPQLRGVEWLSLRGLNIEEGTALLAQLGIKGDLEAFTKLVDGHPLLLKLVACLLKEEYPHDPNLEYLVDLGLGNLQQLLTDGQVVGQHRRETVGMALVLDASFKRLNDFQKDLLLNVSVYRGSFDTRAASALVPQQEATAIEKELKNLVKRSFLLEKLNEQRQFEFQPVVVEYLRYKAGDQTLAHQQAISYYKEVAKQPPWQAIDDVKAHLEIFYHYYQLRDYDKAFDSIWICNNFLKLQGYYTVQVELCEQMIGVWEKTSRYENQKYQSLLTTLGTAYYWLGQYQQAISIRQQSLEVARKIGDRQLEAQSLHNLGTVYNLLGQYQRAMELYQESLEIARDLRDRQHEAKSLNGLGTAYYWMGQYQQAVEFRQQSLEIAISIGDRQGVAIALSGLGAAYSLLEQFQQAIEFHSKQLEIVRELGDRQGEAIALGGLGTAYCGLKEYQQAIKYHQQHLEIAKKIGDRRGEGISLGNLGVVYYCLKQYEQSTEFYQQQLEIATKIGDHQQSAKAWFNIGLALENLNRESEAIDAYHHAYKLYHLLGIYTYMQECDRRIEQLTRAEAAPNIAPNLQRWLSHLRYSKEQLWQYIFAWFKQ</sequence>
<reference evidence="7 8" key="1">
    <citation type="submission" date="2024-07" db="EMBL/GenBank/DDBJ databases">
        <authorList>
            <person name="Tripathy S."/>
        </authorList>
    </citation>
    <scope>NUCLEOTIDE SEQUENCE [LARGE SCALE GENOMIC DNA]</scope>
    <source>
        <strain evidence="7 8">VB-61278_2</strain>
    </source>
</reference>
<evidence type="ECO:0000256" key="1">
    <source>
        <dbReference type="ARBA" id="ARBA00004496"/>
    </source>
</evidence>
<comment type="subcellular location">
    <subcellularLocation>
        <location evidence="1">Cytoplasm</location>
    </subcellularLocation>
</comment>
<dbReference type="Pfam" id="PF13424">
    <property type="entry name" value="TPR_12"/>
    <property type="match status" value="3"/>
</dbReference>
<keyword evidence="4" id="KW-0802">TPR repeat</keyword>
<dbReference type="PROSITE" id="PS50005">
    <property type="entry name" value="TPR"/>
    <property type="match status" value="3"/>
</dbReference>
<protein>
    <submittedName>
        <fullName evidence="7">Tetratricopeptide repeat protein</fullName>
    </submittedName>
</protein>
<evidence type="ECO:0000256" key="3">
    <source>
        <dbReference type="ARBA" id="ARBA00022737"/>
    </source>
</evidence>
<dbReference type="Gene3D" id="1.25.40.10">
    <property type="entry name" value="Tetratricopeptide repeat domain"/>
    <property type="match status" value="2"/>
</dbReference>
<evidence type="ECO:0000256" key="2">
    <source>
        <dbReference type="ARBA" id="ARBA00022490"/>
    </source>
</evidence>
<dbReference type="EMBL" id="JBFQGM010000002">
    <property type="protein sequence ID" value="MFL9460289.1"/>
    <property type="molecule type" value="Genomic_DNA"/>
</dbReference>
<dbReference type="SMART" id="SM00028">
    <property type="entry name" value="TPR"/>
    <property type="match status" value="7"/>
</dbReference>
<evidence type="ECO:0000259" key="5">
    <source>
        <dbReference type="Pfam" id="PF00931"/>
    </source>
</evidence>
<dbReference type="InterPro" id="IPR024983">
    <property type="entry name" value="CHAT_dom"/>
</dbReference>
<evidence type="ECO:0000259" key="6">
    <source>
        <dbReference type="Pfam" id="PF12770"/>
    </source>
</evidence>
<dbReference type="InterPro" id="IPR027417">
    <property type="entry name" value="P-loop_NTPase"/>
</dbReference>
<dbReference type="PROSITE" id="PS50293">
    <property type="entry name" value="TPR_REGION"/>
    <property type="match status" value="1"/>
</dbReference>
<dbReference type="PANTHER" id="PTHR45954:SF1">
    <property type="entry name" value="LD33695P"/>
    <property type="match status" value="1"/>
</dbReference>
<dbReference type="Gene3D" id="3.40.50.300">
    <property type="entry name" value="P-loop containing nucleotide triphosphate hydrolases"/>
    <property type="match status" value="1"/>
</dbReference>
<keyword evidence="2" id="KW-0963">Cytoplasm</keyword>
<gene>
    <name evidence="7" type="ORF">AB0759_06530</name>
</gene>
<keyword evidence="3" id="KW-0677">Repeat</keyword>
<dbReference type="Pfam" id="PF00931">
    <property type="entry name" value="NB-ARC"/>
    <property type="match status" value="1"/>
</dbReference>
<evidence type="ECO:0000313" key="8">
    <source>
        <dbReference type="Proteomes" id="UP001628874"/>
    </source>
</evidence>